<feature type="region of interest" description="Disordered" evidence="1">
    <location>
        <begin position="162"/>
        <end position="198"/>
    </location>
</feature>
<comment type="caution">
    <text evidence="3">The sequence shown here is derived from an EMBL/GenBank/DDBJ whole genome shotgun (WGS) entry which is preliminary data.</text>
</comment>
<evidence type="ECO:0000313" key="4">
    <source>
        <dbReference type="Proteomes" id="UP000266841"/>
    </source>
</evidence>
<sequence>MESPRHVGGESHDQKQTSELVLTGADLNEHDVLFGRGHGISGNPGNVKFRIILQERRQEYLAIRNKDWLNKNRVASEIANGVKSRGGRFLKKRPDSSKDCAVYELADEELTMEKVKQGLRQKRSAAHVTSTLKHIVAGHTQSSPEEESRVKSFPPAARATLSSIEETGVGPSTNMQARTSLSGNNYPRQPAHVSSSLNPEQNSFGLFVPPNAPSSFNTYHPVYMNSEPKEDNRGAAPMECATLLRDELDCVNSLYQLSKAGSDGASTDTFSVSAHSATDAASVGVSGGASHYSERSLGSSLPRRDTALPPGVANTSLGGGTNPSSFGFGCTSLDMSVDMPSFGGSTLAGRSKCEESRGTLSFGAKVEAMSLPSFSSAEVSEMDGRTQIPSAYHSSGQIPSAYHPYSSGPLSSAYQYSQAMELDGCRAPADELFRRIEKQKLATAQHMHMNELSQQLQYHREFAANATSMPLYPTPQDLINSRHEIEAVQHGLLNKNKTRKKKKKKSRPSLSAYYRETKGLGAEVHNDFFS</sequence>
<feature type="region of interest" description="Disordered" evidence="1">
    <location>
        <begin position="283"/>
        <end position="319"/>
    </location>
</feature>
<reference evidence="3 4" key="1">
    <citation type="journal article" date="2012" name="Genome Biol.">
        <title>Genome and low-iron response of an oceanic diatom adapted to chronic iron limitation.</title>
        <authorList>
            <person name="Lommer M."/>
            <person name="Specht M."/>
            <person name="Roy A.S."/>
            <person name="Kraemer L."/>
            <person name="Andreson R."/>
            <person name="Gutowska M.A."/>
            <person name="Wolf J."/>
            <person name="Bergner S.V."/>
            <person name="Schilhabel M.B."/>
            <person name="Klostermeier U.C."/>
            <person name="Beiko R.G."/>
            <person name="Rosenstiel P."/>
            <person name="Hippler M."/>
            <person name="Laroche J."/>
        </authorList>
    </citation>
    <scope>NUCLEOTIDE SEQUENCE [LARGE SCALE GENOMIC DNA]</scope>
    <source>
        <strain evidence="3 4">CCMP1005</strain>
    </source>
</reference>
<dbReference type="EMBL" id="AGNL01044899">
    <property type="protein sequence ID" value="EJK49326.1"/>
    <property type="molecule type" value="Genomic_DNA"/>
</dbReference>
<feature type="domain" description="DUF6824" evidence="2">
    <location>
        <begin position="31"/>
        <end position="121"/>
    </location>
</feature>
<dbReference type="InterPro" id="IPR049227">
    <property type="entry name" value="DUF6824"/>
</dbReference>
<proteinExistence type="predicted"/>
<gene>
    <name evidence="3" type="ORF">THAOC_31808</name>
</gene>
<protein>
    <recommendedName>
        <fullName evidence="2">DUF6824 domain-containing protein</fullName>
    </recommendedName>
</protein>
<dbReference type="Proteomes" id="UP000266841">
    <property type="component" value="Unassembled WGS sequence"/>
</dbReference>
<evidence type="ECO:0000259" key="2">
    <source>
        <dbReference type="Pfam" id="PF20710"/>
    </source>
</evidence>
<evidence type="ECO:0000313" key="3">
    <source>
        <dbReference type="EMBL" id="EJK49326.1"/>
    </source>
</evidence>
<dbReference type="Pfam" id="PF20710">
    <property type="entry name" value="DUF6824"/>
    <property type="match status" value="1"/>
</dbReference>
<organism evidence="3 4">
    <name type="scientific">Thalassiosira oceanica</name>
    <name type="common">Marine diatom</name>
    <dbReference type="NCBI Taxonomy" id="159749"/>
    <lineage>
        <taxon>Eukaryota</taxon>
        <taxon>Sar</taxon>
        <taxon>Stramenopiles</taxon>
        <taxon>Ochrophyta</taxon>
        <taxon>Bacillariophyta</taxon>
        <taxon>Coscinodiscophyceae</taxon>
        <taxon>Thalassiosirophycidae</taxon>
        <taxon>Thalassiosirales</taxon>
        <taxon>Thalassiosiraceae</taxon>
        <taxon>Thalassiosira</taxon>
    </lineage>
</organism>
<keyword evidence="4" id="KW-1185">Reference proteome</keyword>
<name>K0RKA2_THAOC</name>
<accession>K0RKA2</accession>
<dbReference type="AlphaFoldDB" id="K0RKA2"/>
<evidence type="ECO:0000256" key="1">
    <source>
        <dbReference type="SAM" id="MobiDB-lite"/>
    </source>
</evidence>
<feature type="region of interest" description="Disordered" evidence="1">
    <location>
        <begin position="137"/>
        <end position="156"/>
    </location>
</feature>